<feature type="domain" description="HTH tetR-type" evidence="5">
    <location>
        <begin position="5"/>
        <end position="65"/>
    </location>
</feature>
<protein>
    <submittedName>
        <fullName evidence="6">TetR family transcriptional regulator</fullName>
    </submittedName>
</protein>
<keyword evidence="1" id="KW-0805">Transcription regulation</keyword>
<dbReference type="Pfam" id="PF21993">
    <property type="entry name" value="TetR_C_13_2"/>
    <property type="match status" value="1"/>
</dbReference>
<dbReference type="InterPro" id="IPR054156">
    <property type="entry name" value="YxaF_TetR_C"/>
</dbReference>
<evidence type="ECO:0000256" key="4">
    <source>
        <dbReference type="PROSITE-ProRule" id="PRU00335"/>
    </source>
</evidence>
<dbReference type="InterPro" id="IPR001647">
    <property type="entry name" value="HTH_TetR"/>
</dbReference>
<dbReference type="EMBL" id="BMJQ01000013">
    <property type="protein sequence ID" value="GGF35427.1"/>
    <property type="molecule type" value="Genomic_DNA"/>
</dbReference>
<name>A0A8J2YXA2_9PROT</name>
<evidence type="ECO:0000313" key="6">
    <source>
        <dbReference type="EMBL" id="GGF35427.1"/>
    </source>
</evidence>
<dbReference type="SUPFAM" id="SSF46689">
    <property type="entry name" value="Homeodomain-like"/>
    <property type="match status" value="1"/>
</dbReference>
<dbReference type="InterPro" id="IPR009057">
    <property type="entry name" value="Homeodomain-like_sf"/>
</dbReference>
<dbReference type="InterPro" id="IPR036271">
    <property type="entry name" value="Tet_transcr_reg_TetR-rel_C_sf"/>
</dbReference>
<dbReference type="PANTHER" id="PTHR47506">
    <property type="entry name" value="TRANSCRIPTIONAL REGULATORY PROTEIN"/>
    <property type="match status" value="1"/>
</dbReference>
<evidence type="ECO:0000256" key="3">
    <source>
        <dbReference type="ARBA" id="ARBA00023163"/>
    </source>
</evidence>
<keyword evidence="7" id="KW-1185">Reference proteome</keyword>
<organism evidence="6 7">
    <name type="scientific">Aliidongia dinghuensis</name>
    <dbReference type="NCBI Taxonomy" id="1867774"/>
    <lineage>
        <taxon>Bacteria</taxon>
        <taxon>Pseudomonadati</taxon>
        <taxon>Pseudomonadota</taxon>
        <taxon>Alphaproteobacteria</taxon>
        <taxon>Rhodospirillales</taxon>
        <taxon>Dongiaceae</taxon>
        <taxon>Aliidongia</taxon>
    </lineage>
</organism>
<keyword evidence="2 4" id="KW-0238">DNA-binding</keyword>
<accession>A0A8J2YXA2</accession>
<keyword evidence="3" id="KW-0804">Transcription</keyword>
<dbReference type="Gene3D" id="1.10.357.10">
    <property type="entry name" value="Tetracycline Repressor, domain 2"/>
    <property type="match status" value="1"/>
</dbReference>
<gene>
    <name evidence="6" type="ORF">GCM10011611_47190</name>
</gene>
<evidence type="ECO:0000256" key="2">
    <source>
        <dbReference type="ARBA" id="ARBA00023125"/>
    </source>
</evidence>
<dbReference type="RefSeq" id="WP_189050381.1">
    <property type="nucleotide sequence ID" value="NZ_BMJQ01000013.1"/>
</dbReference>
<reference evidence="6" key="1">
    <citation type="journal article" date="2014" name="Int. J. Syst. Evol. Microbiol.">
        <title>Complete genome sequence of Corynebacterium casei LMG S-19264T (=DSM 44701T), isolated from a smear-ripened cheese.</title>
        <authorList>
            <consortium name="US DOE Joint Genome Institute (JGI-PGF)"/>
            <person name="Walter F."/>
            <person name="Albersmeier A."/>
            <person name="Kalinowski J."/>
            <person name="Ruckert C."/>
        </authorList>
    </citation>
    <scope>NUCLEOTIDE SEQUENCE</scope>
    <source>
        <strain evidence="6">CGMCC 1.15725</strain>
    </source>
</reference>
<dbReference type="GO" id="GO:0003677">
    <property type="term" value="F:DNA binding"/>
    <property type="evidence" value="ECO:0007669"/>
    <property type="project" value="UniProtKB-UniRule"/>
</dbReference>
<feature type="DNA-binding region" description="H-T-H motif" evidence="4">
    <location>
        <begin position="28"/>
        <end position="47"/>
    </location>
</feature>
<dbReference type="AlphaFoldDB" id="A0A8J2YXA2"/>
<evidence type="ECO:0000259" key="5">
    <source>
        <dbReference type="PROSITE" id="PS50977"/>
    </source>
</evidence>
<proteinExistence type="predicted"/>
<evidence type="ECO:0000256" key="1">
    <source>
        <dbReference type="ARBA" id="ARBA00023015"/>
    </source>
</evidence>
<sequence length="185" mass="20133">MAHPNLPREEVVDRLMRVFRREGYDGASLARLSAATGLGRSSLYHHFPRGKEDMAEAVMDASRQRFARLVLEPLSAPGPARPRFEAMARGYAEFYDSGRDSCLIDLFGVGTTGLQFVPRLTISIATITGAIAEVLIEAGLAEDVARRRAEDALIAIQGALVLTRAGGTNAPFRRVLAELPDRLLA</sequence>
<dbReference type="Pfam" id="PF00440">
    <property type="entry name" value="TetR_N"/>
    <property type="match status" value="1"/>
</dbReference>
<dbReference type="SUPFAM" id="SSF48498">
    <property type="entry name" value="Tetracyclin repressor-like, C-terminal domain"/>
    <property type="match status" value="1"/>
</dbReference>
<dbReference type="PANTHER" id="PTHR47506:SF1">
    <property type="entry name" value="HTH-TYPE TRANSCRIPTIONAL REGULATOR YJDC"/>
    <property type="match status" value="1"/>
</dbReference>
<dbReference type="Proteomes" id="UP000646365">
    <property type="component" value="Unassembled WGS sequence"/>
</dbReference>
<reference evidence="6" key="2">
    <citation type="submission" date="2020-09" db="EMBL/GenBank/DDBJ databases">
        <authorList>
            <person name="Sun Q."/>
            <person name="Zhou Y."/>
        </authorList>
    </citation>
    <scope>NUCLEOTIDE SEQUENCE</scope>
    <source>
        <strain evidence="6">CGMCC 1.15725</strain>
    </source>
</reference>
<evidence type="ECO:0000313" key="7">
    <source>
        <dbReference type="Proteomes" id="UP000646365"/>
    </source>
</evidence>
<comment type="caution">
    <text evidence="6">The sequence shown here is derived from an EMBL/GenBank/DDBJ whole genome shotgun (WGS) entry which is preliminary data.</text>
</comment>
<dbReference type="PROSITE" id="PS50977">
    <property type="entry name" value="HTH_TETR_2"/>
    <property type="match status" value="1"/>
</dbReference>